<feature type="region of interest" description="Disordered" evidence="1">
    <location>
        <begin position="1"/>
        <end position="112"/>
    </location>
</feature>
<organism evidence="2 3">
    <name type="scientific">Takifugu flavidus</name>
    <name type="common">sansaifugu</name>
    <dbReference type="NCBI Taxonomy" id="433684"/>
    <lineage>
        <taxon>Eukaryota</taxon>
        <taxon>Metazoa</taxon>
        <taxon>Chordata</taxon>
        <taxon>Craniata</taxon>
        <taxon>Vertebrata</taxon>
        <taxon>Euteleostomi</taxon>
        <taxon>Actinopterygii</taxon>
        <taxon>Neopterygii</taxon>
        <taxon>Teleostei</taxon>
        <taxon>Neoteleostei</taxon>
        <taxon>Acanthomorphata</taxon>
        <taxon>Eupercaria</taxon>
        <taxon>Tetraodontiformes</taxon>
        <taxon>Tetradontoidea</taxon>
        <taxon>Tetraodontidae</taxon>
        <taxon>Takifugu</taxon>
    </lineage>
</organism>
<evidence type="ECO:0000313" key="3">
    <source>
        <dbReference type="Proteomes" id="UP000324091"/>
    </source>
</evidence>
<feature type="compositionally biased region" description="Low complexity" evidence="1">
    <location>
        <begin position="30"/>
        <end position="50"/>
    </location>
</feature>
<name>A0A5C6PID6_9TELE</name>
<sequence length="112" mass="11539">MDGRRGEACGSQVPPARDCSRTRSLLESCSAAASSRTPRTRRASPAAAAPQLRSQREVPPPSPRCVRSIGPRAPLTETSARISSACAEHARSTGAGSRAAGLTRTKSGGIPS</sequence>
<evidence type="ECO:0000256" key="1">
    <source>
        <dbReference type="SAM" id="MobiDB-lite"/>
    </source>
</evidence>
<accession>A0A5C6PID6</accession>
<comment type="caution">
    <text evidence="2">The sequence shown here is derived from an EMBL/GenBank/DDBJ whole genome shotgun (WGS) entry which is preliminary data.</text>
</comment>
<feature type="compositionally biased region" description="Low complexity" evidence="1">
    <location>
        <begin position="92"/>
        <end position="105"/>
    </location>
</feature>
<reference evidence="2 3" key="1">
    <citation type="submission" date="2019-04" db="EMBL/GenBank/DDBJ databases">
        <title>Chromosome genome assembly for Takifugu flavidus.</title>
        <authorList>
            <person name="Xiao S."/>
        </authorList>
    </citation>
    <scope>NUCLEOTIDE SEQUENCE [LARGE SCALE GENOMIC DNA]</scope>
    <source>
        <strain evidence="2">HTHZ2018</strain>
        <tissue evidence="2">Muscle</tissue>
    </source>
</reference>
<dbReference type="EMBL" id="RHFK02000003">
    <property type="protein sequence ID" value="TWW78656.1"/>
    <property type="molecule type" value="Genomic_DNA"/>
</dbReference>
<gene>
    <name evidence="2" type="ORF">D4764_11G0007770</name>
</gene>
<proteinExistence type="predicted"/>
<evidence type="ECO:0000313" key="2">
    <source>
        <dbReference type="EMBL" id="TWW78656.1"/>
    </source>
</evidence>
<dbReference type="Proteomes" id="UP000324091">
    <property type="component" value="Chromosome 11"/>
</dbReference>
<keyword evidence="3" id="KW-1185">Reference proteome</keyword>
<dbReference type="AlphaFoldDB" id="A0A5C6PID6"/>
<protein>
    <submittedName>
        <fullName evidence="2">Uncharacterized protein</fullName>
    </submittedName>
</protein>